<comment type="caution">
    <text evidence="2">The sequence shown here is derived from an EMBL/GenBank/DDBJ whole genome shotgun (WGS) entry which is preliminary data.</text>
</comment>
<evidence type="ECO:0000256" key="1">
    <source>
        <dbReference type="SAM" id="Phobius"/>
    </source>
</evidence>
<name>A0A8J2LC02_9HEXA</name>
<organism evidence="2 3">
    <name type="scientific">Allacma fusca</name>
    <dbReference type="NCBI Taxonomy" id="39272"/>
    <lineage>
        <taxon>Eukaryota</taxon>
        <taxon>Metazoa</taxon>
        <taxon>Ecdysozoa</taxon>
        <taxon>Arthropoda</taxon>
        <taxon>Hexapoda</taxon>
        <taxon>Collembola</taxon>
        <taxon>Symphypleona</taxon>
        <taxon>Sminthuridae</taxon>
        <taxon>Allacma</taxon>
    </lineage>
</organism>
<keyword evidence="3" id="KW-1185">Reference proteome</keyword>
<feature type="transmembrane region" description="Helical" evidence="1">
    <location>
        <begin position="25"/>
        <end position="45"/>
    </location>
</feature>
<evidence type="ECO:0000313" key="2">
    <source>
        <dbReference type="EMBL" id="CAG7830109.1"/>
    </source>
</evidence>
<dbReference type="OrthoDB" id="8298003at2759"/>
<keyword evidence="1" id="KW-1133">Transmembrane helix</keyword>
<keyword evidence="1" id="KW-0812">Transmembrane</keyword>
<dbReference type="Proteomes" id="UP000708208">
    <property type="component" value="Unassembled WGS sequence"/>
</dbReference>
<evidence type="ECO:0000313" key="3">
    <source>
        <dbReference type="Proteomes" id="UP000708208"/>
    </source>
</evidence>
<feature type="non-terminal residue" evidence="2">
    <location>
        <position position="1"/>
    </location>
</feature>
<dbReference type="EMBL" id="CAJVCH010554332">
    <property type="protein sequence ID" value="CAG7830109.1"/>
    <property type="molecule type" value="Genomic_DNA"/>
</dbReference>
<keyword evidence="1" id="KW-0472">Membrane</keyword>
<proteinExistence type="predicted"/>
<gene>
    <name evidence="2" type="ORF">AFUS01_LOCUS39935</name>
</gene>
<accession>A0A8J2LC02</accession>
<protein>
    <submittedName>
        <fullName evidence="2">Uncharacterized protein</fullName>
    </submittedName>
</protein>
<dbReference type="AlphaFoldDB" id="A0A8J2LC02"/>
<reference evidence="2" key="1">
    <citation type="submission" date="2021-06" db="EMBL/GenBank/DDBJ databases">
        <authorList>
            <person name="Hodson N. C."/>
            <person name="Mongue J. A."/>
            <person name="Jaron S. K."/>
        </authorList>
    </citation>
    <scope>NUCLEOTIDE SEQUENCE</scope>
</reference>
<sequence length="85" mass="9196">MSEYLIYDCTEIIPVSVIQLIKEKFGVNFVAVVIAAVNAAIFRSLNESGKDAPSSIDTATVLPLPDHPGGMCNYLTFLTYGNVVE</sequence>